<dbReference type="PANTHER" id="PTHR34276">
    <property type="entry name" value="MINI-RIBONUCLEASE 3"/>
    <property type="match status" value="1"/>
</dbReference>
<evidence type="ECO:0000259" key="7">
    <source>
        <dbReference type="Pfam" id="PF00636"/>
    </source>
</evidence>
<keyword evidence="6" id="KW-0699">rRNA-binding</keyword>
<dbReference type="SUPFAM" id="SSF69065">
    <property type="entry name" value="RNase III domain-like"/>
    <property type="match status" value="1"/>
</dbReference>
<comment type="function">
    <text evidence="6">Involved in correct processing of both the 5' and 3' ends of 23S rRNA precursor. Processes 30S rRNA precursor transcript even in absence of ribonuclease 3 (Rnc); Rnc processes 30S rRNA into smaller rRNA precursors.</text>
</comment>
<comment type="subunit">
    <text evidence="6">Homodimer.</text>
</comment>
<dbReference type="RefSeq" id="WP_227099982.1">
    <property type="nucleotide sequence ID" value="NZ_JAJEQN010000014.1"/>
</dbReference>
<dbReference type="HAMAP" id="MF_01468">
    <property type="entry name" value="RNase_Mini_III"/>
    <property type="match status" value="1"/>
</dbReference>
<keyword evidence="2 6" id="KW-0698">rRNA processing</keyword>
<keyword evidence="5 6" id="KW-0378">Hydrolase</keyword>
<dbReference type="Proteomes" id="UP001198200">
    <property type="component" value="Unassembled WGS sequence"/>
</dbReference>
<evidence type="ECO:0000313" key="8">
    <source>
        <dbReference type="EMBL" id="MCC2221407.1"/>
    </source>
</evidence>
<feature type="active site" evidence="6">
    <location>
        <position position="35"/>
    </location>
</feature>
<comment type="caution">
    <text evidence="8">The sequence shown here is derived from an EMBL/GenBank/DDBJ whole genome shotgun (WGS) entry which is preliminary data.</text>
</comment>
<comment type="similarity">
    <text evidence="6">Belongs to the MrnC RNase family.</text>
</comment>
<evidence type="ECO:0000256" key="4">
    <source>
        <dbReference type="ARBA" id="ARBA00022759"/>
    </source>
</evidence>
<keyword evidence="9" id="KW-1185">Reference proteome</keyword>
<evidence type="ECO:0000256" key="5">
    <source>
        <dbReference type="ARBA" id="ARBA00022801"/>
    </source>
</evidence>
<evidence type="ECO:0000313" key="9">
    <source>
        <dbReference type="Proteomes" id="UP001198200"/>
    </source>
</evidence>
<feature type="domain" description="RNase III" evidence="7">
    <location>
        <begin position="29"/>
        <end position="126"/>
    </location>
</feature>
<sequence>MEQNQQLLEQIQQKFLLKQMPAKEYSPLVLAYIGDGIYDMIVRTIFVSYGNTQVDKLNKQASNVCRASSQAAIAFAIAPLLTEEETSAYRRGRNARSFTKAKNATMSDYRHATGLEALCGYLYLNGEMERLLDLLSEGFVRTGVLCVEAPEKEKLHQKEERTKE</sequence>
<proteinExistence type="inferred from homology"/>
<comment type="subcellular location">
    <subcellularLocation>
        <location evidence="6">Cytoplasm</location>
    </subcellularLocation>
</comment>
<accession>A0AAE3E3D6</accession>
<dbReference type="Gene3D" id="1.10.1520.10">
    <property type="entry name" value="Ribonuclease III domain"/>
    <property type="match status" value="1"/>
</dbReference>
<evidence type="ECO:0000256" key="2">
    <source>
        <dbReference type="ARBA" id="ARBA00022552"/>
    </source>
</evidence>
<keyword evidence="6" id="KW-0963">Cytoplasm</keyword>
<gene>
    <name evidence="6" type="primary">mrnC</name>
    <name evidence="8" type="ORF">LKD48_07105</name>
</gene>
<dbReference type="GO" id="GO:0004525">
    <property type="term" value="F:ribonuclease III activity"/>
    <property type="evidence" value="ECO:0007669"/>
    <property type="project" value="InterPro"/>
</dbReference>
<dbReference type="InterPro" id="IPR000999">
    <property type="entry name" value="RNase_III_dom"/>
</dbReference>
<dbReference type="AlphaFoldDB" id="A0AAE3E3D6"/>
<dbReference type="Pfam" id="PF00636">
    <property type="entry name" value="Ribonuclease_3"/>
    <property type="match status" value="1"/>
</dbReference>
<name>A0AAE3E3D6_9FIRM</name>
<organism evidence="8 9">
    <name type="scientific">Anthropogastromicrobium aceti</name>
    <dbReference type="NCBI Taxonomy" id="2981768"/>
    <lineage>
        <taxon>Bacteria</taxon>
        <taxon>Bacillati</taxon>
        <taxon>Bacillota</taxon>
        <taxon>Clostridia</taxon>
        <taxon>Lachnospirales</taxon>
        <taxon>Lachnospiraceae</taxon>
        <taxon>Anthropogastromicrobium</taxon>
    </lineage>
</organism>
<dbReference type="GO" id="GO:0006364">
    <property type="term" value="P:rRNA processing"/>
    <property type="evidence" value="ECO:0007669"/>
    <property type="project" value="UniProtKB-UniRule"/>
</dbReference>
<keyword evidence="6" id="KW-0460">Magnesium</keyword>
<keyword evidence="6" id="KW-0694">RNA-binding</keyword>
<evidence type="ECO:0000256" key="3">
    <source>
        <dbReference type="ARBA" id="ARBA00022722"/>
    </source>
</evidence>
<protein>
    <recommendedName>
        <fullName evidence="6">Mini-ribonuclease 3</fullName>
        <shortName evidence="6">Mini-3</shortName>
        <shortName evidence="6">Mini-RNase 3</shortName>
        <ecNumber evidence="6">3.1.26.-</ecNumber>
    </recommendedName>
    <alternativeName>
        <fullName evidence="6">Mini-RNase III</fullName>
        <shortName evidence="6">Mini-III</shortName>
    </alternativeName>
</protein>
<dbReference type="GO" id="GO:0019843">
    <property type="term" value="F:rRNA binding"/>
    <property type="evidence" value="ECO:0007669"/>
    <property type="project" value="UniProtKB-UniRule"/>
</dbReference>
<keyword evidence="4 6" id="KW-0255">Endonuclease</keyword>
<evidence type="ECO:0000256" key="6">
    <source>
        <dbReference type="HAMAP-Rule" id="MF_01468"/>
    </source>
</evidence>
<comment type="cofactor">
    <cofactor evidence="6">
        <name>Mg(2+)</name>
        <dbReference type="ChEBI" id="CHEBI:18420"/>
    </cofactor>
</comment>
<reference evidence="8 9" key="1">
    <citation type="submission" date="2021-10" db="EMBL/GenBank/DDBJ databases">
        <title>Anaerobic single-cell dispensing facilitates the cultivation of human gut bacteria.</title>
        <authorList>
            <person name="Afrizal A."/>
        </authorList>
    </citation>
    <scope>NUCLEOTIDE SEQUENCE [LARGE SCALE GENOMIC DNA]</scope>
    <source>
        <strain evidence="8 9">CLA-AA-H224</strain>
    </source>
</reference>
<dbReference type="GO" id="GO:0005737">
    <property type="term" value="C:cytoplasm"/>
    <property type="evidence" value="ECO:0007669"/>
    <property type="project" value="UniProtKB-SubCell"/>
</dbReference>
<keyword evidence="1 6" id="KW-0690">Ribosome biogenesis</keyword>
<dbReference type="InterPro" id="IPR036389">
    <property type="entry name" value="RNase_III_sf"/>
</dbReference>
<dbReference type="InterPro" id="IPR008226">
    <property type="entry name" value="Mini3_fam"/>
</dbReference>
<evidence type="ECO:0000256" key="1">
    <source>
        <dbReference type="ARBA" id="ARBA00022517"/>
    </source>
</evidence>
<dbReference type="PANTHER" id="PTHR34276:SF1">
    <property type="entry name" value="MINI-RIBONUCLEASE 3"/>
    <property type="match status" value="1"/>
</dbReference>
<dbReference type="EMBL" id="JAJEQN010000014">
    <property type="protein sequence ID" value="MCC2221407.1"/>
    <property type="molecule type" value="Genomic_DNA"/>
</dbReference>
<dbReference type="EC" id="3.1.26.-" evidence="6"/>
<keyword evidence="3 6" id="KW-0540">Nuclease</keyword>